<dbReference type="Pfam" id="PF00001">
    <property type="entry name" value="7tm_1"/>
    <property type="match status" value="1"/>
</dbReference>
<name>A0A815GK10_9BILA</name>
<dbReference type="OrthoDB" id="9990791at2759"/>
<evidence type="ECO:0000313" key="14">
    <source>
        <dbReference type="Proteomes" id="UP000663832"/>
    </source>
</evidence>
<feature type="transmembrane region" description="Helical" evidence="8">
    <location>
        <begin position="12"/>
        <end position="34"/>
    </location>
</feature>
<feature type="transmembrane region" description="Helical" evidence="8">
    <location>
        <begin position="46"/>
        <end position="64"/>
    </location>
</feature>
<dbReference type="EMBL" id="CAJNOI010000747">
    <property type="protein sequence ID" value="CAF1339284.1"/>
    <property type="molecule type" value="Genomic_DNA"/>
</dbReference>
<dbReference type="GO" id="GO:0004930">
    <property type="term" value="F:G protein-coupled receptor activity"/>
    <property type="evidence" value="ECO:0007669"/>
    <property type="project" value="UniProtKB-KW"/>
</dbReference>
<keyword evidence="3 8" id="KW-1133">Transmembrane helix</keyword>
<reference evidence="10" key="1">
    <citation type="submission" date="2021-02" db="EMBL/GenBank/DDBJ databases">
        <authorList>
            <person name="Nowell W R."/>
        </authorList>
    </citation>
    <scope>NUCLEOTIDE SEQUENCE</scope>
</reference>
<dbReference type="EMBL" id="CAJNOM010001110">
    <property type="protein sequence ID" value="CAF1592498.1"/>
    <property type="molecule type" value="Genomic_DNA"/>
</dbReference>
<evidence type="ECO:0000256" key="5">
    <source>
        <dbReference type="ARBA" id="ARBA00023136"/>
    </source>
</evidence>
<keyword evidence="4" id="KW-0297">G-protein coupled receptor</keyword>
<feature type="transmembrane region" description="Helical" evidence="8">
    <location>
        <begin position="229"/>
        <end position="249"/>
    </location>
</feature>
<comment type="subcellular location">
    <subcellularLocation>
        <location evidence="1">Membrane</location>
        <topology evidence="1">Multi-pass membrane protein</topology>
    </subcellularLocation>
</comment>
<dbReference type="InterPro" id="IPR017452">
    <property type="entry name" value="GPCR_Rhodpsn_7TM"/>
</dbReference>
<keyword evidence="2 8" id="KW-0812">Transmembrane</keyword>
<feature type="transmembrane region" description="Helical" evidence="8">
    <location>
        <begin position="164"/>
        <end position="188"/>
    </location>
</feature>
<dbReference type="AlphaFoldDB" id="A0A815GK10"/>
<dbReference type="EMBL" id="CAJNOI010000752">
    <property type="protein sequence ID" value="CAF1339930.1"/>
    <property type="molecule type" value="Genomic_DNA"/>
</dbReference>
<dbReference type="GO" id="GO:0005886">
    <property type="term" value="C:plasma membrane"/>
    <property type="evidence" value="ECO:0007669"/>
    <property type="project" value="TreeGrafter"/>
</dbReference>
<evidence type="ECO:0000313" key="11">
    <source>
        <dbReference type="EMBL" id="CAF1339930.1"/>
    </source>
</evidence>
<evidence type="ECO:0000256" key="8">
    <source>
        <dbReference type="SAM" id="Phobius"/>
    </source>
</evidence>
<evidence type="ECO:0000256" key="2">
    <source>
        <dbReference type="ARBA" id="ARBA00022692"/>
    </source>
</evidence>
<dbReference type="Proteomes" id="UP000663832">
    <property type="component" value="Unassembled WGS sequence"/>
</dbReference>
<evidence type="ECO:0000313" key="13">
    <source>
        <dbReference type="EMBL" id="CAF1592498.1"/>
    </source>
</evidence>
<feature type="transmembrane region" description="Helical" evidence="8">
    <location>
        <begin position="122"/>
        <end position="144"/>
    </location>
</feature>
<organism evidence="10 15">
    <name type="scientific">Adineta steineri</name>
    <dbReference type="NCBI Taxonomy" id="433720"/>
    <lineage>
        <taxon>Eukaryota</taxon>
        <taxon>Metazoa</taxon>
        <taxon>Spiralia</taxon>
        <taxon>Gnathifera</taxon>
        <taxon>Rotifera</taxon>
        <taxon>Eurotatoria</taxon>
        <taxon>Bdelloidea</taxon>
        <taxon>Adinetida</taxon>
        <taxon>Adinetidae</taxon>
        <taxon>Adineta</taxon>
    </lineage>
</organism>
<evidence type="ECO:0000256" key="3">
    <source>
        <dbReference type="ARBA" id="ARBA00022989"/>
    </source>
</evidence>
<keyword evidence="7" id="KW-0807">Transducer</keyword>
<dbReference type="PANTHER" id="PTHR24243:SF230">
    <property type="entry name" value="G-PROTEIN COUPLED RECEPTORS FAMILY 1 PROFILE DOMAIN-CONTAINING PROTEIN"/>
    <property type="match status" value="1"/>
</dbReference>
<dbReference type="PANTHER" id="PTHR24243">
    <property type="entry name" value="G-PROTEIN COUPLED RECEPTOR"/>
    <property type="match status" value="1"/>
</dbReference>
<evidence type="ECO:0000313" key="12">
    <source>
        <dbReference type="EMBL" id="CAF1592322.1"/>
    </source>
</evidence>
<keyword evidence="5 8" id="KW-0472">Membrane</keyword>
<proteinExistence type="predicted"/>
<keyword evidence="14" id="KW-1185">Reference proteome</keyword>
<dbReference type="EMBL" id="CAJNOM010001107">
    <property type="protein sequence ID" value="CAF1592322.1"/>
    <property type="molecule type" value="Genomic_DNA"/>
</dbReference>
<keyword evidence="6" id="KW-0675">Receptor</keyword>
<evidence type="ECO:0000313" key="15">
    <source>
        <dbReference type="Proteomes" id="UP000663877"/>
    </source>
</evidence>
<feature type="transmembrane region" description="Helical" evidence="8">
    <location>
        <begin position="84"/>
        <end position="102"/>
    </location>
</feature>
<evidence type="ECO:0000313" key="10">
    <source>
        <dbReference type="EMBL" id="CAF1339284.1"/>
    </source>
</evidence>
<sequence>MSIVEATAQLSVWGPITLFFIGFISNFSNMIIFVGVKTFRQSPSTFYIMGQSITNLGALIMILLQSIPSTSGSASSVSCKLIMYFSQVTAPAAMSFLWLSAFDRWACTSRSTRIRKLSSNHIASRLFLFPFVFWSLICIPYFLFCDLVPPTFNCIYTNEIFAQVSLYFLDPLVAAIFPLIILIIFGILTYQNIFGVTRVHQDLVRTRLSITRLSTWEQQMTKMMISQTLLTILCTLPRAIFFIYIMAIINEIAMKSVDELEIIYFMNQFTAFIFGINFALSFYIFLLFSPRFRQTIKTHLKCQFHLTNNQVAP</sequence>
<evidence type="ECO:0000259" key="9">
    <source>
        <dbReference type="PROSITE" id="PS50262"/>
    </source>
</evidence>
<gene>
    <name evidence="10" type="ORF">BJG266_LOCUS34321</name>
    <name evidence="11" type="ORF">BJG266_LOCUS34355</name>
    <name evidence="12" type="ORF">QVE165_LOCUS51416</name>
    <name evidence="13" type="ORF">QVE165_LOCUS51438</name>
</gene>
<feature type="domain" description="G-protein coupled receptors family 1 profile" evidence="9">
    <location>
        <begin position="25"/>
        <end position="285"/>
    </location>
</feature>
<dbReference type="Proteomes" id="UP000663877">
    <property type="component" value="Unassembled WGS sequence"/>
</dbReference>
<evidence type="ECO:0000256" key="6">
    <source>
        <dbReference type="ARBA" id="ARBA00023170"/>
    </source>
</evidence>
<dbReference type="InterPro" id="IPR000276">
    <property type="entry name" value="GPCR_Rhodpsn"/>
</dbReference>
<feature type="transmembrane region" description="Helical" evidence="8">
    <location>
        <begin position="269"/>
        <end position="288"/>
    </location>
</feature>
<dbReference type="PROSITE" id="PS50262">
    <property type="entry name" value="G_PROTEIN_RECEP_F1_2"/>
    <property type="match status" value="1"/>
</dbReference>
<accession>A0A815GK10</accession>
<evidence type="ECO:0000256" key="7">
    <source>
        <dbReference type="ARBA" id="ARBA00023224"/>
    </source>
</evidence>
<protein>
    <recommendedName>
        <fullName evidence="9">G-protein coupled receptors family 1 profile domain-containing protein</fullName>
    </recommendedName>
</protein>
<dbReference type="SUPFAM" id="SSF81321">
    <property type="entry name" value="Family A G protein-coupled receptor-like"/>
    <property type="match status" value="1"/>
</dbReference>
<evidence type="ECO:0000256" key="4">
    <source>
        <dbReference type="ARBA" id="ARBA00023040"/>
    </source>
</evidence>
<evidence type="ECO:0000256" key="1">
    <source>
        <dbReference type="ARBA" id="ARBA00004141"/>
    </source>
</evidence>
<dbReference type="Gene3D" id="1.20.1070.10">
    <property type="entry name" value="Rhodopsin 7-helix transmembrane proteins"/>
    <property type="match status" value="1"/>
</dbReference>
<comment type="caution">
    <text evidence="10">The sequence shown here is derived from an EMBL/GenBank/DDBJ whole genome shotgun (WGS) entry which is preliminary data.</text>
</comment>